<dbReference type="Pfam" id="PF08240">
    <property type="entry name" value="ADH_N"/>
    <property type="match status" value="1"/>
</dbReference>
<accession>A0ABN2BYH8</accession>
<dbReference type="Pfam" id="PF13602">
    <property type="entry name" value="ADH_zinc_N_2"/>
    <property type="match status" value="1"/>
</dbReference>
<keyword evidence="3" id="KW-1185">Reference proteome</keyword>
<dbReference type="InterPro" id="IPR013154">
    <property type="entry name" value="ADH-like_N"/>
</dbReference>
<protein>
    <submittedName>
        <fullName evidence="2">NAD(P)-dependent alcohol dehydrogenase</fullName>
    </submittedName>
</protein>
<dbReference type="InterPro" id="IPR011032">
    <property type="entry name" value="GroES-like_sf"/>
</dbReference>
<gene>
    <name evidence="2" type="ORF">GCM10009788_59280</name>
</gene>
<reference evidence="2 3" key="1">
    <citation type="journal article" date="2019" name="Int. J. Syst. Evol. Microbiol.">
        <title>The Global Catalogue of Microorganisms (GCM) 10K type strain sequencing project: providing services to taxonomists for standard genome sequencing and annotation.</title>
        <authorList>
            <consortium name="The Broad Institute Genomics Platform"/>
            <consortium name="The Broad Institute Genome Sequencing Center for Infectious Disease"/>
            <person name="Wu L."/>
            <person name="Ma J."/>
        </authorList>
    </citation>
    <scope>NUCLEOTIDE SEQUENCE [LARGE SCALE GENOMIC DNA]</scope>
    <source>
        <strain evidence="2 3">JCM 14942</strain>
    </source>
</reference>
<dbReference type="InterPro" id="IPR036291">
    <property type="entry name" value="NAD(P)-bd_dom_sf"/>
</dbReference>
<organism evidence="2 3">
    <name type="scientific">Nocardioides humi</name>
    <dbReference type="NCBI Taxonomy" id="449461"/>
    <lineage>
        <taxon>Bacteria</taxon>
        <taxon>Bacillati</taxon>
        <taxon>Actinomycetota</taxon>
        <taxon>Actinomycetes</taxon>
        <taxon>Propionibacteriales</taxon>
        <taxon>Nocardioidaceae</taxon>
        <taxon>Nocardioides</taxon>
    </lineage>
</organism>
<dbReference type="EMBL" id="BAAAOR010000056">
    <property type="protein sequence ID" value="GAA1549624.1"/>
    <property type="molecule type" value="Genomic_DNA"/>
</dbReference>
<dbReference type="SMART" id="SM00829">
    <property type="entry name" value="PKS_ER"/>
    <property type="match status" value="1"/>
</dbReference>
<dbReference type="PANTHER" id="PTHR11695">
    <property type="entry name" value="ALCOHOL DEHYDROGENASE RELATED"/>
    <property type="match status" value="1"/>
</dbReference>
<name>A0ABN2BYH8_9ACTN</name>
<proteinExistence type="predicted"/>
<sequence>MLALVQDVYGTSDVLRLEDVDRPEPAADQVLVRIAAASVNAADWHIMRGEPRIARLMDRGVFGRRGPRERIRGRDLAGTVEAVGAEVTGWQVGDEVLGEDEATLAEYAVVPAACLVRRPAGLSVEQAAALPLAAITADLWLTAGEVRAGSRVLVVGASGGVGTFAVQLAVARGAAVTGVCSTRNLDLVTSLGAAEVVDYTRDDVARAGASYDAVLDLVGNRTLRDLRRVVAPGGTLVLSGGGNPGEGRYLGPIGLMAKGGLFGRLLGLRVRIPRAEPDAERLTELAAMAERRELRAVIERTYPLADATAAMRHLEVDHARGKIVVTVGS</sequence>
<evidence type="ECO:0000313" key="2">
    <source>
        <dbReference type="EMBL" id="GAA1549624.1"/>
    </source>
</evidence>
<dbReference type="InterPro" id="IPR020843">
    <property type="entry name" value="ER"/>
</dbReference>
<evidence type="ECO:0000259" key="1">
    <source>
        <dbReference type="SMART" id="SM00829"/>
    </source>
</evidence>
<dbReference type="Proteomes" id="UP001500842">
    <property type="component" value="Unassembled WGS sequence"/>
</dbReference>
<dbReference type="Gene3D" id="3.90.180.10">
    <property type="entry name" value="Medium-chain alcohol dehydrogenases, catalytic domain"/>
    <property type="match status" value="1"/>
</dbReference>
<dbReference type="InterPro" id="IPR050700">
    <property type="entry name" value="YIM1/Zinc_Alcohol_DH_Fams"/>
</dbReference>
<dbReference type="SUPFAM" id="SSF51735">
    <property type="entry name" value="NAD(P)-binding Rossmann-fold domains"/>
    <property type="match status" value="1"/>
</dbReference>
<comment type="caution">
    <text evidence="2">The sequence shown here is derived from an EMBL/GenBank/DDBJ whole genome shotgun (WGS) entry which is preliminary data.</text>
</comment>
<dbReference type="SUPFAM" id="SSF50129">
    <property type="entry name" value="GroES-like"/>
    <property type="match status" value="1"/>
</dbReference>
<evidence type="ECO:0000313" key="3">
    <source>
        <dbReference type="Proteomes" id="UP001500842"/>
    </source>
</evidence>
<dbReference type="CDD" id="cd08267">
    <property type="entry name" value="MDR1"/>
    <property type="match status" value="1"/>
</dbReference>
<dbReference type="Gene3D" id="3.40.50.720">
    <property type="entry name" value="NAD(P)-binding Rossmann-like Domain"/>
    <property type="match status" value="1"/>
</dbReference>
<dbReference type="RefSeq" id="WP_141006275.1">
    <property type="nucleotide sequence ID" value="NZ_BAAAOR010000056.1"/>
</dbReference>
<feature type="domain" description="Enoyl reductase (ER)" evidence="1">
    <location>
        <begin position="10"/>
        <end position="325"/>
    </location>
</feature>
<dbReference type="PANTHER" id="PTHR11695:SF294">
    <property type="entry name" value="RETICULON-4-INTERACTING PROTEIN 1, MITOCHONDRIAL"/>
    <property type="match status" value="1"/>
</dbReference>